<organism evidence="3 4">
    <name type="scientific">Tahibacter harae</name>
    <dbReference type="NCBI Taxonomy" id="2963937"/>
    <lineage>
        <taxon>Bacteria</taxon>
        <taxon>Pseudomonadati</taxon>
        <taxon>Pseudomonadota</taxon>
        <taxon>Gammaproteobacteria</taxon>
        <taxon>Lysobacterales</taxon>
        <taxon>Rhodanobacteraceae</taxon>
        <taxon>Tahibacter</taxon>
    </lineage>
</organism>
<accession>A0ABT1QS41</accession>
<protein>
    <recommendedName>
        <fullName evidence="5">EcsC family protein</fullName>
    </recommendedName>
</protein>
<evidence type="ECO:0000313" key="4">
    <source>
        <dbReference type="Proteomes" id="UP001165498"/>
    </source>
</evidence>
<sequence length="195" mass="20837">MLHDYLSDALHKIYSHIEHDSIKAGVDAKGLDKFITECASLAAVTGAVTGLGGAFTAVVGLPVDVLNTVTQQFRVTLAVIYARRGRYEALSFEDFMKIVAISLGVEVGVILTRQMLVNVATAILTKMTISTAARVVPLFASVIGGSVNFLFIKGMAEAVKRINLDALDEAEVSEEPSTEAVIVEDEPRRGATGQK</sequence>
<feature type="transmembrane region" description="Helical" evidence="2">
    <location>
        <begin position="95"/>
        <end position="112"/>
    </location>
</feature>
<keyword evidence="2" id="KW-0812">Transmembrane</keyword>
<reference evidence="3" key="1">
    <citation type="submission" date="2022-07" db="EMBL/GenBank/DDBJ databases">
        <title>Tahibacter sp., a new gammaproteobacterium isolated from the silt sample collected at pig farm.</title>
        <authorList>
            <person name="Chen H."/>
        </authorList>
    </citation>
    <scope>NUCLEOTIDE SEQUENCE</scope>
    <source>
        <strain evidence="3">P2K</strain>
    </source>
</reference>
<comment type="caution">
    <text evidence="3">The sequence shown here is derived from an EMBL/GenBank/DDBJ whole genome shotgun (WGS) entry which is preliminary data.</text>
</comment>
<feature type="region of interest" description="Disordered" evidence="1">
    <location>
        <begin position="173"/>
        <end position="195"/>
    </location>
</feature>
<proteinExistence type="predicted"/>
<keyword evidence="2" id="KW-1133">Transmembrane helix</keyword>
<evidence type="ECO:0000256" key="2">
    <source>
        <dbReference type="SAM" id="Phobius"/>
    </source>
</evidence>
<dbReference type="EMBL" id="JANFQO010000008">
    <property type="protein sequence ID" value="MCQ4165077.1"/>
    <property type="molecule type" value="Genomic_DNA"/>
</dbReference>
<evidence type="ECO:0008006" key="5">
    <source>
        <dbReference type="Google" id="ProtNLM"/>
    </source>
</evidence>
<evidence type="ECO:0000256" key="1">
    <source>
        <dbReference type="SAM" id="MobiDB-lite"/>
    </source>
</evidence>
<feature type="transmembrane region" description="Helical" evidence="2">
    <location>
        <begin position="132"/>
        <end position="152"/>
    </location>
</feature>
<evidence type="ECO:0000313" key="3">
    <source>
        <dbReference type="EMBL" id="MCQ4165077.1"/>
    </source>
</evidence>
<dbReference type="Proteomes" id="UP001165498">
    <property type="component" value="Unassembled WGS sequence"/>
</dbReference>
<keyword evidence="2" id="KW-0472">Membrane</keyword>
<keyword evidence="4" id="KW-1185">Reference proteome</keyword>
<gene>
    <name evidence="3" type="ORF">NM961_10180</name>
</gene>
<dbReference type="RefSeq" id="WP_255914137.1">
    <property type="nucleotide sequence ID" value="NZ_JANFQO010000008.1"/>
</dbReference>
<name>A0ABT1QS41_9GAMM</name>